<gene>
    <name evidence="5" type="ORF">D0863_16205</name>
</gene>
<dbReference type="AlphaFoldDB" id="A0A3M7BXA4"/>
<evidence type="ECO:0000256" key="3">
    <source>
        <dbReference type="SAM" id="SignalP"/>
    </source>
</evidence>
<accession>A0A3M7BXA4</accession>
<feature type="domain" description="Fungal lipase-type" evidence="4">
    <location>
        <begin position="107"/>
        <end position="285"/>
    </location>
</feature>
<dbReference type="GO" id="GO:0006629">
    <property type="term" value="P:lipid metabolic process"/>
    <property type="evidence" value="ECO:0007669"/>
    <property type="project" value="InterPro"/>
</dbReference>
<dbReference type="Pfam" id="PF01764">
    <property type="entry name" value="Lipase_3"/>
    <property type="match status" value="1"/>
</dbReference>
<dbReference type="Proteomes" id="UP000269276">
    <property type="component" value="Unassembled WGS sequence"/>
</dbReference>
<proteinExistence type="predicted"/>
<dbReference type="PANTHER" id="PTHR46640:SF1">
    <property type="entry name" value="FUNGAL LIPASE-LIKE DOMAIN-CONTAINING PROTEIN-RELATED"/>
    <property type="match status" value="1"/>
</dbReference>
<dbReference type="VEuPathDB" id="FungiDB:BTJ68_12843"/>
<dbReference type="SUPFAM" id="SSF53474">
    <property type="entry name" value="alpha/beta-Hydrolases"/>
    <property type="match status" value="1"/>
</dbReference>
<name>A0A3M7BXA4_HORWE</name>
<keyword evidence="1 3" id="KW-0732">Signal</keyword>
<dbReference type="Gene3D" id="3.40.50.1820">
    <property type="entry name" value="alpha/beta hydrolase"/>
    <property type="match status" value="1"/>
</dbReference>
<dbReference type="PROSITE" id="PS51257">
    <property type="entry name" value="PROKAR_LIPOPROTEIN"/>
    <property type="match status" value="1"/>
</dbReference>
<feature type="signal peptide" evidence="3">
    <location>
        <begin position="1"/>
        <end position="22"/>
    </location>
</feature>
<dbReference type="OrthoDB" id="438440at2759"/>
<evidence type="ECO:0000313" key="5">
    <source>
        <dbReference type="EMBL" id="RMY44505.1"/>
    </source>
</evidence>
<sequence>MRLSHSLSPLLSFLACLDLITSSPTPDPHSNRHHARKVPAPLFAGLEELARIVDITYCSPAIAKPFTCLSRCKDFPHFELITTWDTGPLLSDSAGYIALDHGKDRIIVAFRGTYSLANTVADLSTVPQAYEPYPGEDGDVAAVGKRSSQHHLGDAQDGFPLPPQSTDEIKCPNCTVHMGFQRSWTNTRAAILPHLQHQIFLHPAYELHLVGHSLGGAVAALAGLEMLARGANPKITTYGEPRVGNRNLAEYLDRRFGLLEDDDSTDLRYRRVTHIDDPVPLLPLTEWGYAAHAGEIFISKKNPSPDLRDLIICDGDSDLDCIAGQDETVDIREIAQKRDRPGSGGDELLLQDVMREPWGVVPARYRLWELFFAHRDYFWRLGLCVPGG</sequence>
<evidence type="ECO:0000259" key="4">
    <source>
        <dbReference type="Pfam" id="PF01764"/>
    </source>
</evidence>
<feature type="chain" id="PRO_5018137388" description="Fungal lipase-type domain-containing protein" evidence="3">
    <location>
        <begin position="23"/>
        <end position="388"/>
    </location>
</feature>
<dbReference type="InterPro" id="IPR029058">
    <property type="entry name" value="AB_hydrolase_fold"/>
</dbReference>
<dbReference type="PANTHER" id="PTHR46640">
    <property type="entry name" value="TRIACYLGLYCEROL LIPASE, PUTATIVE (AFU_ORTHOLOGUE AFUA_6G06510)-RELATED"/>
    <property type="match status" value="1"/>
</dbReference>
<organism evidence="5 6">
    <name type="scientific">Hortaea werneckii</name>
    <name type="common">Black yeast</name>
    <name type="synonym">Cladosporium werneckii</name>
    <dbReference type="NCBI Taxonomy" id="91943"/>
    <lineage>
        <taxon>Eukaryota</taxon>
        <taxon>Fungi</taxon>
        <taxon>Dikarya</taxon>
        <taxon>Ascomycota</taxon>
        <taxon>Pezizomycotina</taxon>
        <taxon>Dothideomycetes</taxon>
        <taxon>Dothideomycetidae</taxon>
        <taxon>Mycosphaerellales</taxon>
        <taxon>Teratosphaeriaceae</taxon>
        <taxon>Hortaea</taxon>
    </lineage>
</organism>
<evidence type="ECO:0000256" key="1">
    <source>
        <dbReference type="ARBA" id="ARBA00022729"/>
    </source>
</evidence>
<dbReference type="InterPro" id="IPR051299">
    <property type="entry name" value="AB_hydrolase_lip/est"/>
</dbReference>
<comment type="caution">
    <text evidence="5">The sequence shown here is derived from an EMBL/GenBank/DDBJ whole genome shotgun (WGS) entry which is preliminary data.</text>
</comment>
<evidence type="ECO:0000313" key="6">
    <source>
        <dbReference type="Proteomes" id="UP000269276"/>
    </source>
</evidence>
<protein>
    <recommendedName>
        <fullName evidence="4">Fungal lipase-type domain-containing protein</fullName>
    </recommendedName>
</protein>
<dbReference type="CDD" id="cd00519">
    <property type="entry name" value="Lipase_3"/>
    <property type="match status" value="1"/>
</dbReference>
<keyword evidence="2" id="KW-0378">Hydrolase</keyword>
<dbReference type="EMBL" id="QWIP01001642">
    <property type="protein sequence ID" value="RMY44505.1"/>
    <property type="molecule type" value="Genomic_DNA"/>
</dbReference>
<dbReference type="GO" id="GO:0016787">
    <property type="term" value="F:hydrolase activity"/>
    <property type="evidence" value="ECO:0007669"/>
    <property type="project" value="UniProtKB-KW"/>
</dbReference>
<dbReference type="InterPro" id="IPR002921">
    <property type="entry name" value="Fungal_lipase-type"/>
</dbReference>
<evidence type="ECO:0000256" key="2">
    <source>
        <dbReference type="ARBA" id="ARBA00022801"/>
    </source>
</evidence>
<reference evidence="5 6" key="1">
    <citation type="journal article" date="2018" name="BMC Genomics">
        <title>Genomic evidence for intraspecific hybridization in a clonal and extremely halotolerant yeast.</title>
        <authorList>
            <person name="Gostincar C."/>
            <person name="Stajich J.E."/>
            <person name="Zupancic J."/>
            <person name="Zalar P."/>
            <person name="Gunde-Cimerman N."/>
        </authorList>
    </citation>
    <scope>NUCLEOTIDE SEQUENCE [LARGE SCALE GENOMIC DNA]</scope>
    <source>
        <strain evidence="5 6">EXF-2682</strain>
    </source>
</reference>